<dbReference type="Proteomes" id="UP001231189">
    <property type="component" value="Unassembled WGS sequence"/>
</dbReference>
<gene>
    <name evidence="1" type="ORF">QYE76_068191</name>
</gene>
<organism evidence="1 2">
    <name type="scientific">Lolium multiflorum</name>
    <name type="common">Italian ryegrass</name>
    <name type="synonym">Lolium perenne subsp. multiflorum</name>
    <dbReference type="NCBI Taxonomy" id="4521"/>
    <lineage>
        <taxon>Eukaryota</taxon>
        <taxon>Viridiplantae</taxon>
        <taxon>Streptophyta</taxon>
        <taxon>Embryophyta</taxon>
        <taxon>Tracheophyta</taxon>
        <taxon>Spermatophyta</taxon>
        <taxon>Magnoliopsida</taxon>
        <taxon>Liliopsida</taxon>
        <taxon>Poales</taxon>
        <taxon>Poaceae</taxon>
        <taxon>BOP clade</taxon>
        <taxon>Pooideae</taxon>
        <taxon>Poodae</taxon>
        <taxon>Poeae</taxon>
        <taxon>Poeae Chloroplast Group 2 (Poeae type)</taxon>
        <taxon>Loliodinae</taxon>
        <taxon>Loliinae</taxon>
        <taxon>Lolium</taxon>
    </lineage>
</organism>
<comment type="caution">
    <text evidence="1">The sequence shown here is derived from an EMBL/GenBank/DDBJ whole genome shotgun (WGS) entry which is preliminary data.</text>
</comment>
<evidence type="ECO:0000313" key="2">
    <source>
        <dbReference type="Proteomes" id="UP001231189"/>
    </source>
</evidence>
<reference evidence="1" key="1">
    <citation type="submission" date="2023-07" db="EMBL/GenBank/DDBJ databases">
        <title>A chromosome-level genome assembly of Lolium multiflorum.</title>
        <authorList>
            <person name="Chen Y."/>
            <person name="Copetti D."/>
            <person name="Kolliker R."/>
            <person name="Studer B."/>
        </authorList>
    </citation>
    <scope>NUCLEOTIDE SEQUENCE</scope>
    <source>
        <strain evidence="1">02402/16</strain>
        <tissue evidence="1">Leaf</tissue>
    </source>
</reference>
<protein>
    <submittedName>
        <fullName evidence="1">Uncharacterized protein</fullName>
    </submittedName>
</protein>
<dbReference type="AlphaFoldDB" id="A0AAD8WBG6"/>
<dbReference type="EMBL" id="JAUUTY010000004">
    <property type="protein sequence ID" value="KAK1650386.1"/>
    <property type="molecule type" value="Genomic_DNA"/>
</dbReference>
<name>A0AAD8WBG6_LOLMU</name>
<accession>A0AAD8WBG6</accession>
<proteinExistence type="predicted"/>
<sequence length="207" mass="21718">MGRPSMGGFWAGERVIGCGIRAHLLRRVVGPRLQEGRRRRVGVLQGLAGVGVEGCGLWWLGVVVFVVCGGGLRGEGWPWRAGQVDGDDGDGGRAGSAEWVRTVGDVEAVPARVVAQPMVEGAARSTSCPGGPVAAEVDGDGVYRASASQWWCLGGLVAACSGVSWASLGTLGLARVLVLSFDGEHWLVQESEEESVDMRVEGSEKYI</sequence>
<keyword evidence="2" id="KW-1185">Reference proteome</keyword>
<evidence type="ECO:0000313" key="1">
    <source>
        <dbReference type="EMBL" id="KAK1650386.1"/>
    </source>
</evidence>